<comment type="caution">
    <text evidence="2">The sequence shown here is derived from an EMBL/GenBank/DDBJ whole genome shotgun (WGS) entry which is preliminary data.</text>
</comment>
<dbReference type="AlphaFoldDB" id="A0A8J3T8W9"/>
<dbReference type="PANTHER" id="PTHR43194">
    <property type="entry name" value="HYDROLASE ALPHA/BETA FOLD FAMILY"/>
    <property type="match status" value="1"/>
</dbReference>
<dbReference type="Proteomes" id="UP000599074">
    <property type="component" value="Unassembled WGS sequence"/>
</dbReference>
<dbReference type="InterPro" id="IPR017208">
    <property type="entry name" value="UCP037442_abhydr"/>
</dbReference>
<dbReference type="InterPro" id="IPR029058">
    <property type="entry name" value="AB_hydrolase_fold"/>
</dbReference>
<sequence length="291" mass="31085">MLTAMDFAQEYLDRGSDRLGLQVYPDTREDSPAVVIWPAMGVPARYYRPFATELAAAGLAVVVADLRGTGTSTPAPSRASRYGYAELVDDVAAVQDALKARLNGRRTILLGHSLGGHVCALHLALRSADAGRYADAGVAGLVLVAVGMPYWRTYPGWHRAAILASTRGIAATSALLGVWPGWKFGGRQARGVIRDWSYTARQGRYPVLDGVDTEAGLAAVRTPVLAVSVSDDRYTPRSAADHLCAKFAAAPVERVHYTTGEAGGPLDHFRWVRASAPLAGRVARFADSLPD</sequence>
<dbReference type="InterPro" id="IPR050228">
    <property type="entry name" value="Carboxylesterase_BioH"/>
</dbReference>
<gene>
    <name evidence="2" type="ORF">Pme01_15810</name>
</gene>
<protein>
    <recommendedName>
        <fullName evidence="1">Serine aminopeptidase S33 domain-containing protein</fullName>
    </recommendedName>
</protein>
<dbReference type="Gene3D" id="3.40.50.1820">
    <property type="entry name" value="alpha/beta hydrolase"/>
    <property type="match status" value="1"/>
</dbReference>
<evidence type="ECO:0000259" key="1">
    <source>
        <dbReference type="Pfam" id="PF12146"/>
    </source>
</evidence>
<reference evidence="2" key="1">
    <citation type="submission" date="2021-01" db="EMBL/GenBank/DDBJ databases">
        <title>Whole genome shotgun sequence of Planosporangium mesophilum NBRC 109066.</title>
        <authorList>
            <person name="Komaki H."/>
            <person name="Tamura T."/>
        </authorList>
    </citation>
    <scope>NUCLEOTIDE SEQUENCE</scope>
    <source>
        <strain evidence="2">NBRC 109066</strain>
    </source>
</reference>
<keyword evidence="3" id="KW-1185">Reference proteome</keyword>
<dbReference type="SUPFAM" id="SSF53474">
    <property type="entry name" value="alpha/beta-Hydrolases"/>
    <property type="match status" value="1"/>
</dbReference>
<evidence type="ECO:0000313" key="2">
    <source>
        <dbReference type="EMBL" id="GII21984.1"/>
    </source>
</evidence>
<organism evidence="2 3">
    <name type="scientific">Planosporangium mesophilum</name>
    <dbReference type="NCBI Taxonomy" id="689768"/>
    <lineage>
        <taxon>Bacteria</taxon>
        <taxon>Bacillati</taxon>
        <taxon>Actinomycetota</taxon>
        <taxon>Actinomycetes</taxon>
        <taxon>Micromonosporales</taxon>
        <taxon>Micromonosporaceae</taxon>
        <taxon>Planosporangium</taxon>
    </lineage>
</organism>
<feature type="domain" description="Serine aminopeptidase S33" evidence="1">
    <location>
        <begin position="33"/>
        <end position="243"/>
    </location>
</feature>
<dbReference type="Pfam" id="PF12146">
    <property type="entry name" value="Hydrolase_4"/>
    <property type="match status" value="1"/>
</dbReference>
<dbReference type="PIRSF" id="PIRSF037442">
    <property type="entry name" value="UCP037442_abhydr"/>
    <property type="match status" value="1"/>
</dbReference>
<accession>A0A8J3T8W9</accession>
<proteinExistence type="predicted"/>
<dbReference type="InterPro" id="IPR022742">
    <property type="entry name" value="Hydrolase_4"/>
</dbReference>
<evidence type="ECO:0000313" key="3">
    <source>
        <dbReference type="Proteomes" id="UP000599074"/>
    </source>
</evidence>
<dbReference type="EMBL" id="BOON01000015">
    <property type="protein sequence ID" value="GII21984.1"/>
    <property type="molecule type" value="Genomic_DNA"/>
</dbReference>
<dbReference type="PANTHER" id="PTHR43194:SF2">
    <property type="entry name" value="PEROXISOMAL MEMBRANE PROTEIN LPX1"/>
    <property type="match status" value="1"/>
</dbReference>
<name>A0A8J3T8W9_9ACTN</name>